<evidence type="ECO:0000259" key="1">
    <source>
        <dbReference type="PROSITE" id="PS50943"/>
    </source>
</evidence>
<comment type="caution">
    <text evidence="2">The sequence shown here is derived from an EMBL/GenBank/DDBJ whole genome shotgun (WGS) entry which is preliminary data.</text>
</comment>
<evidence type="ECO:0000313" key="3">
    <source>
        <dbReference type="Proteomes" id="UP000439113"/>
    </source>
</evidence>
<reference evidence="2 3" key="1">
    <citation type="submission" date="2019-11" db="EMBL/GenBank/DDBJ databases">
        <title>Whole-genome sequence of a Rhodoblastus acidophilus DSM 142.</title>
        <authorList>
            <person name="Kyndt J.A."/>
            <person name="Meyer T.E."/>
        </authorList>
    </citation>
    <scope>NUCLEOTIDE SEQUENCE [LARGE SCALE GENOMIC DNA]</scope>
    <source>
        <strain evidence="2 3">DSM 142</strain>
    </source>
</reference>
<gene>
    <name evidence="2" type="ORF">GJ654_04595</name>
</gene>
<accession>A0A6N8DIQ2</accession>
<organism evidence="2 3">
    <name type="scientific">Rhodoblastus acidophilus</name>
    <name type="common">Rhodopseudomonas acidophila</name>
    <dbReference type="NCBI Taxonomy" id="1074"/>
    <lineage>
        <taxon>Bacteria</taxon>
        <taxon>Pseudomonadati</taxon>
        <taxon>Pseudomonadota</taxon>
        <taxon>Alphaproteobacteria</taxon>
        <taxon>Hyphomicrobiales</taxon>
        <taxon>Rhodoblastaceae</taxon>
        <taxon>Rhodoblastus</taxon>
    </lineage>
</organism>
<dbReference type="AlphaFoldDB" id="A0A6N8DIQ2"/>
<dbReference type="InterPro" id="IPR010982">
    <property type="entry name" value="Lambda_DNA-bd_dom_sf"/>
</dbReference>
<dbReference type="SUPFAM" id="SSF47413">
    <property type="entry name" value="lambda repressor-like DNA-binding domains"/>
    <property type="match status" value="1"/>
</dbReference>
<sequence>MPRMHDANPVDAFVGARLRQRRMQKGLPLSALSCRTGVSSARLLRFEDGQERIPPDIMIKFCSVLEIAPAYFFEWSPNGETGRRRPVEIARVPSCRFRRRL</sequence>
<dbReference type="InterPro" id="IPR001387">
    <property type="entry name" value="Cro/C1-type_HTH"/>
</dbReference>
<dbReference type="CDD" id="cd00093">
    <property type="entry name" value="HTH_XRE"/>
    <property type="match status" value="1"/>
</dbReference>
<dbReference type="GO" id="GO:0003677">
    <property type="term" value="F:DNA binding"/>
    <property type="evidence" value="ECO:0007669"/>
    <property type="project" value="InterPro"/>
</dbReference>
<dbReference type="SMART" id="SM00530">
    <property type="entry name" value="HTH_XRE"/>
    <property type="match status" value="1"/>
</dbReference>
<dbReference type="Proteomes" id="UP000439113">
    <property type="component" value="Unassembled WGS sequence"/>
</dbReference>
<dbReference type="Pfam" id="PF13560">
    <property type="entry name" value="HTH_31"/>
    <property type="match status" value="1"/>
</dbReference>
<dbReference type="PROSITE" id="PS50943">
    <property type="entry name" value="HTH_CROC1"/>
    <property type="match status" value="1"/>
</dbReference>
<feature type="domain" description="HTH cro/C1-type" evidence="1">
    <location>
        <begin position="18"/>
        <end position="72"/>
    </location>
</feature>
<dbReference type="RefSeq" id="WP_155444938.1">
    <property type="nucleotide sequence ID" value="NZ_JAOQNR010000003.1"/>
</dbReference>
<proteinExistence type="predicted"/>
<name>A0A6N8DIQ2_RHOAC</name>
<dbReference type="EMBL" id="WNKS01000003">
    <property type="protein sequence ID" value="MTV30269.1"/>
    <property type="molecule type" value="Genomic_DNA"/>
</dbReference>
<dbReference type="OrthoDB" id="9805356at2"/>
<evidence type="ECO:0000313" key="2">
    <source>
        <dbReference type="EMBL" id="MTV30269.1"/>
    </source>
</evidence>
<protein>
    <submittedName>
        <fullName evidence="2">Helix-turn-helix domain-containing protein</fullName>
    </submittedName>
</protein>
<dbReference type="Gene3D" id="1.10.260.40">
    <property type="entry name" value="lambda repressor-like DNA-binding domains"/>
    <property type="match status" value="1"/>
</dbReference>